<dbReference type="Pfam" id="PF12697">
    <property type="entry name" value="Abhydrolase_6"/>
    <property type="match status" value="1"/>
</dbReference>
<keyword evidence="5" id="KW-1185">Reference proteome</keyword>
<evidence type="ECO:0000313" key="4">
    <source>
        <dbReference type="EMBL" id="CRG85199.1"/>
    </source>
</evidence>
<comment type="similarity">
    <text evidence="1">Belongs to the polyketide transferase af380 family.</text>
</comment>
<dbReference type="OrthoDB" id="4226634at2759"/>
<dbReference type="PANTHER" id="PTHR47751">
    <property type="entry name" value="SUPERFAMILY HYDROLASE, PUTATIVE (AFU_ORTHOLOGUE AFUA_2G16580)-RELATED"/>
    <property type="match status" value="1"/>
</dbReference>
<dbReference type="Gene3D" id="3.40.50.1820">
    <property type="entry name" value="alpha/beta hydrolase"/>
    <property type="match status" value="1"/>
</dbReference>
<gene>
    <name evidence="4" type="ORF">PISL3812_02314</name>
</gene>
<dbReference type="ESTHER" id="talis-a0a0u1lru5">
    <property type="family name" value="Thiohydrolase"/>
</dbReference>
<protein>
    <recommendedName>
        <fullName evidence="3">AB hydrolase-1 domain-containing protein</fullName>
    </recommendedName>
</protein>
<proteinExistence type="inferred from homology"/>
<dbReference type="Gene3D" id="1.10.10.800">
    <property type="match status" value="1"/>
</dbReference>
<evidence type="ECO:0000313" key="5">
    <source>
        <dbReference type="Proteomes" id="UP000054383"/>
    </source>
</evidence>
<evidence type="ECO:0000256" key="1">
    <source>
        <dbReference type="ARBA" id="ARBA00029464"/>
    </source>
</evidence>
<sequence length="325" mass="35519">MVLRKPHATVNFKTLDGVTLEAWLWEVDGPAPAIVMTHGLNCVKEMSLTETAEGFQAAGYNVLLYDSRSIGGSGGSPRNQIDPWQNAQDVSGMSRSDFLDLEIQLTTKSSDVVSFVSTLPSVDSKRIVLWGVSLGASISGCAAAIDRRVVAVLMVCPIFTFIRPDKRKTAFAQLMKDRQSQLRGNEPFTLPPFNSKGENPAGYAGSGGPGGKESHMLMKLAAERGHHNFRDRITLQSFHKLALFRPQDLLEEMLEDMPAMMIVPELDTVSLPADQMAAFEKLKTPKRLYLAEGAGHMDILSGTGFKDVLEAMLQFFGSALEGLLE</sequence>
<feature type="region of interest" description="Disordered" evidence="2">
    <location>
        <begin position="183"/>
        <end position="211"/>
    </location>
</feature>
<dbReference type="InterPro" id="IPR000073">
    <property type="entry name" value="AB_hydrolase_1"/>
</dbReference>
<reference evidence="4 5" key="1">
    <citation type="submission" date="2015-04" db="EMBL/GenBank/DDBJ databases">
        <authorList>
            <person name="Syromyatnikov M.Y."/>
            <person name="Popov V.N."/>
        </authorList>
    </citation>
    <scope>NUCLEOTIDE SEQUENCE [LARGE SCALE GENOMIC DNA]</scope>
    <source>
        <strain evidence="4">WF-38-12</strain>
    </source>
</reference>
<name>A0A0U1LRU5_TALIS</name>
<accession>A0A0U1LRU5</accession>
<dbReference type="OMA" id="RYPYGHF"/>
<dbReference type="PANTHER" id="PTHR47751:SF2">
    <property type="entry name" value="DLTD N-TERMINAL DOMAIN PROTEIN (AFU_ORTHOLOGUE AFUA_8G00380)-RELATED"/>
    <property type="match status" value="1"/>
</dbReference>
<feature type="domain" description="AB hydrolase-1" evidence="3">
    <location>
        <begin position="34"/>
        <end position="299"/>
    </location>
</feature>
<dbReference type="InterPro" id="IPR051411">
    <property type="entry name" value="Polyketide_trans_af380"/>
</dbReference>
<organism evidence="4 5">
    <name type="scientific">Talaromyces islandicus</name>
    <name type="common">Penicillium islandicum</name>
    <dbReference type="NCBI Taxonomy" id="28573"/>
    <lineage>
        <taxon>Eukaryota</taxon>
        <taxon>Fungi</taxon>
        <taxon>Dikarya</taxon>
        <taxon>Ascomycota</taxon>
        <taxon>Pezizomycotina</taxon>
        <taxon>Eurotiomycetes</taxon>
        <taxon>Eurotiomycetidae</taxon>
        <taxon>Eurotiales</taxon>
        <taxon>Trichocomaceae</taxon>
        <taxon>Talaromyces</taxon>
        <taxon>Talaromyces sect. Islandici</taxon>
    </lineage>
</organism>
<evidence type="ECO:0000259" key="3">
    <source>
        <dbReference type="Pfam" id="PF12697"/>
    </source>
</evidence>
<dbReference type="InterPro" id="IPR029058">
    <property type="entry name" value="AB_hydrolase_fold"/>
</dbReference>
<evidence type="ECO:0000256" key="2">
    <source>
        <dbReference type="SAM" id="MobiDB-lite"/>
    </source>
</evidence>
<dbReference type="SUPFAM" id="SSF53474">
    <property type="entry name" value="alpha/beta-Hydrolases"/>
    <property type="match status" value="1"/>
</dbReference>
<dbReference type="EMBL" id="CVMT01000002">
    <property type="protein sequence ID" value="CRG85199.1"/>
    <property type="molecule type" value="Genomic_DNA"/>
</dbReference>
<dbReference type="Proteomes" id="UP000054383">
    <property type="component" value="Unassembled WGS sequence"/>
</dbReference>
<dbReference type="AlphaFoldDB" id="A0A0U1LRU5"/>